<reference evidence="2 3" key="1">
    <citation type="submission" date="2019-01" db="EMBL/GenBank/DDBJ databases">
        <authorList>
            <person name="Ferrante I. M."/>
        </authorList>
    </citation>
    <scope>NUCLEOTIDE SEQUENCE [LARGE SCALE GENOMIC DNA]</scope>
    <source>
        <strain evidence="2 3">B856</strain>
    </source>
</reference>
<dbReference type="InterPro" id="IPR038158">
    <property type="entry name" value="H-NOX_domain_sf"/>
</dbReference>
<evidence type="ECO:0000259" key="1">
    <source>
        <dbReference type="Pfam" id="PF07700"/>
    </source>
</evidence>
<sequence length="467" mass="53133">MFGWINDCTECLVLTKFGEETWQQIKEKAGCEVEDGGFLRYKYYPDSDTVQLVVAASEVLGIEVDDVLFAFGDYFIDYVQENGYSNVLKCLGSNLRDWLSNLNSLHDHLQASYPKGFVAPVFWSEDDEASSKCAILVHYYSHRGSLLVPLVVGIIKKVARVYFDIEIEMDQLQLQDENEAKHTSWRITTVDPLKTAILRGEKIRTSAEKRRGHETFDGEETISTSTSTASQNRYLNAFRTGGNVASDLRAEEFVKRHFYNASCELYHALTLEQYIYLSKYWKVNENEEEKFCYEVWSLQDDDPSTWASLEDLPSKLLPEMITKNKYFGGMVPKTGKYPPGEDGKPQSVPPLISVVNGITGKSKNLVVKKDESLSLEDGIYNHPDMEGAGVKEFPPGWQQRIVAGEVEIQCDVWNEETDDSYHSFSLEDLKTASTKQLYDLVPMSPDPIKIVLQCQEAVEVDEEWEDI</sequence>
<evidence type="ECO:0000313" key="3">
    <source>
        <dbReference type="Proteomes" id="UP000291116"/>
    </source>
</evidence>
<accession>A0A448ZH99</accession>
<dbReference type="InterPro" id="IPR024096">
    <property type="entry name" value="NO_sig/Golgi_transp_ligand-bd"/>
</dbReference>
<dbReference type="PANTHER" id="PTHR45655">
    <property type="entry name" value="GUANYLATE CYCLASE SOLUBLE SUBUNIT BETA-2"/>
    <property type="match status" value="1"/>
</dbReference>
<dbReference type="GO" id="GO:0004383">
    <property type="term" value="F:guanylate cyclase activity"/>
    <property type="evidence" value="ECO:0007669"/>
    <property type="project" value="TreeGrafter"/>
</dbReference>
<dbReference type="AlphaFoldDB" id="A0A448ZH99"/>
<dbReference type="SUPFAM" id="SSF111126">
    <property type="entry name" value="Ligand-binding domain in the NO signalling and Golgi transport"/>
    <property type="match status" value="1"/>
</dbReference>
<dbReference type="EMBL" id="CAACVS010000346">
    <property type="protein sequence ID" value="VEU41405.1"/>
    <property type="molecule type" value="Genomic_DNA"/>
</dbReference>
<proteinExistence type="predicted"/>
<dbReference type="OrthoDB" id="6127067at2759"/>
<dbReference type="Gene3D" id="3.90.1520.10">
    <property type="entry name" value="H-NOX domain"/>
    <property type="match status" value="1"/>
</dbReference>
<dbReference type="PANTHER" id="PTHR45655:SF13">
    <property type="entry name" value="SOLUBLE GUANYLATE CYCLASE GCY-32-RELATED"/>
    <property type="match status" value="1"/>
</dbReference>
<organism evidence="2 3">
    <name type="scientific">Pseudo-nitzschia multistriata</name>
    <dbReference type="NCBI Taxonomy" id="183589"/>
    <lineage>
        <taxon>Eukaryota</taxon>
        <taxon>Sar</taxon>
        <taxon>Stramenopiles</taxon>
        <taxon>Ochrophyta</taxon>
        <taxon>Bacillariophyta</taxon>
        <taxon>Bacillariophyceae</taxon>
        <taxon>Bacillariophycidae</taxon>
        <taxon>Bacillariales</taxon>
        <taxon>Bacillariaceae</taxon>
        <taxon>Pseudo-nitzschia</taxon>
    </lineage>
</organism>
<dbReference type="GO" id="GO:0070482">
    <property type="term" value="P:response to oxygen levels"/>
    <property type="evidence" value="ECO:0007669"/>
    <property type="project" value="TreeGrafter"/>
</dbReference>
<gene>
    <name evidence="2" type="ORF">PSNMU_V1.4_AUG-EV-PASAV3_0083280</name>
</gene>
<keyword evidence="3" id="KW-1185">Reference proteome</keyword>
<dbReference type="Pfam" id="PF07700">
    <property type="entry name" value="HNOB"/>
    <property type="match status" value="1"/>
</dbReference>
<protein>
    <recommendedName>
        <fullName evidence="1">Heme NO-binding domain-containing protein</fullName>
    </recommendedName>
</protein>
<dbReference type="InterPro" id="IPR011644">
    <property type="entry name" value="Heme_NO-bd"/>
</dbReference>
<dbReference type="GO" id="GO:0008074">
    <property type="term" value="C:guanylate cyclase complex, soluble"/>
    <property type="evidence" value="ECO:0007669"/>
    <property type="project" value="TreeGrafter"/>
</dbReference>
<dbReference type="GO" id="GO:0019934">
    <property type="term" value="P:cGMP-mediated signaling"/>
    <property type="evidence" value="ECO:0007669"/>
    <property type="project" value="TreeGrafter"/>
</dbReference>
<feature type="domain" description="Heme NO-binding" evidence="1">
    <location>
        <begin position="3"/>
        <end position="170"/>
    </location>
</feature>
<name>A0A448ZH99_9STRA</name>
<dbReference type="Proteomes" id="UP000291116">
    <property type="component" value="Unassembled WGS sequence"/>
</dbReference>
<dbReference type="GO" id="GO:0020037">
    <property type="term" value="F:heme binding"/>
    <property type="evidence" value="ECO:0007669"/>
    <property type="project" value="InterPro"/>
</dbReference>
<evidence type="ECO:0000313" key="2">
    <source>
        <dbReference type="EMBL" id="VEU41405.1"/>
    </source>
</evidence>